<dbReference type="Proteomes" id="UP001157502">
    <property type="component" value="Chromosome 10"/>
</dbReference>
<sequence>MADDRAVNTTEGQNNEGGIAVKEKAETASNKRADMEKRRSDMEQAERAGRSEGDSYTAEREPAYSKELTVKVRVCRMCIQPGHIVRDCPDFLCRKCGKQGHYARECEQFEPECKECGNVDCVCKEGDEEESVLLLSDEESGSSTEDSEEEGEMEEWTNGEGTGKSNAVAGCGSGGSSLVIAEAGESAGMEMSYSRDSEMAALKDLDLVCVESTVEDGVKVKGGGSPPQGTVPPGAARLNTGSRPTIESGVQKAIISDNMTGNRAEAHAAFPNTRDATGWVDEMDSMESVGVSLEAPGGRKRALLEQSGRRAGGMTKRERKKGKVKS</sequence>
<organism evidence="1 2">
    <name type="scientific">Dallia pectoralis</name>
    <name type="common">Alaska blackfish</name>
    <dbReference type="NCBI Taxonomy" id="75939"/>
    <lineage>
        <taxon>Eukaryota</taxon>
        <taxon>Metazoa</taxon>
        <taxon>Chordata</taxon>
        <taxon>Craniata</taxon>
        <taxon>Vertebrata</taxon>
        <taxon>Euteleostomi</taxon>
        <taxon>Actinopterygii</taxon>
        <taxon>Neopterygii</taxon>
        <taxon>Teleostei</taxon>
        <taxon>Protacanthopterygii</taxon>
        <taxon>Esociformes</taxon>
        <taxon>Umbridae</taxon>
        <taxon>Dallia</taxon>
    </lineage>
</organism>
<evidence type="ECO:0000313" key="1">
    <source>
        <dbReference type="EMBL" id="KAJ8006328.1"/>
    </source>
</evidence>
<protein>
    <submittedName>
        <fullName evidence="1">Uncharacterized protein</fullName>
    </submittedName>
</protein>
<reference evidence="1" key="1">
    <citation type="submission" date="2021-05" db="EMBL/GenBank/DDBJ databases">
        <authorList>
            <person name="Pan Q."/>
            <person name="Jouanno E."/>
            <person name="Zahm M."/>
            <person name="Klopp C."/>
            <person name="Cabau C."/>
            <person name="Louis A."/>
            <person name="Berthelot C."/>
            <person name="Parey E."/>
            <person name="Roest Crollius H."/>
            <person name="Montfort J."/>
            <person name="Robinson-Rechavi M."/>
            <person name="Bouchez O."/>
            <person name="Lampietro C."/>
            <person name="Lopez Roques C."/>
            <person name="Donnadieu C."/>
            <person name="Postlethwait J."/>
            <person name="Bobe J."/>
            <person name="Dillon D."/>
            <person name="Chandos A."/>
            <person name="von Hippel F."/>
            <person name="Guiguen Y."/>
        </authorList>
    </citation>
    <scope>NUCLEOTIDE SEQUENCE</scope>
    <source>
        <strain evidence="1">YG-Jan2019</strain>
    </source>
</reference>
<proteinExistence type="predicted"/>
<keyword evidence="2" id="KW-1185">Reference proteome</keyword>
<dbReference type="EMBL" id="CM055737">
    <property type="protein sequence ID" value="KAJ8006328.1"/>
    <property type="molecule type" value="Genomic_DNA"/>
</dbReference>
<comment type="caution">
    <text evidence="1">The sequence shown here is derived from an EMBL/GenBank/DDBJ whole genome shotgun (WGS) entry which is preliminary data.</text>
</comment>
<accession>A0ACC2GRD9</accession>
<name>A0ACC2GRD9_DALPE</name>
<evidence type="ECO:0000313" key="2">
    <source>
        <dbReference type="Proteomes" id="UP001157502"/>
    </source>
</evidence>
<gene>
    <name evidence="1" type="ORF">DPEC_G00134100</name>
</gene>